<comment type="similarity">
    <text evidence="2 9">Belongs to the zinc-containing alcohol dehydrogenase family.</text>
</comment>
<dbReference type="FunFam" id="3.40.50.720:FF:000068">
    <property type="entry name" value="Sorbitol dehydrogenase"/>
    <property type="match status" value="1"/>
</dbReference>
<dbReference type="PROSITE" id="PS00059">
    <property type="entry name" value="ADH_ZINC"/>
    <property type="match status" value="1"/>
</dbReference>
<dbReference type="GO" id="GO:0006062">
    <property type="term" value="P:sorbitol catabolic process"/>
    <property type="evidence" value="ECO:0007669"/>
    <property type="project" value="TreeGrafter"/>
</dbReference>
<evidence type="ECO:0000259" key="11">
    <source>
        <dbReference type="Pfam" id="PF08240"/>
    </source>
</evidence>
<keyword evidence="13" id="KW-1185">Reference proteome</keyword>
<dbReference type="EMBL" id="JAHLQT010002534">
    <property type="protein sequence ID" value="KAG7176995.1"/>
    <property type="molecule type" value="Genomic_DNA"/>
</dbReference>
<evidence type="ECO:0000256" key="9">
    <source>
        <dbReference type="RuleBase" id="RU361277"/>
    </source>
</evidence>
<evidence type="ECO:0000256" key="2">
    <source>
        <dbReference type="ARBA" id="ARBA00008072"/>
    </source>
</evidence>
<dbReference type="Proteomes" id="UP000747542">
    <property type="component" value="Unassembled WGS sequence"/>
</dbReference>
<sequence length="349" mass="37157">MQNSCVLLRSGNLSFEQLAVPDLTPNQVLVRMAKVGLCGSDLSLVYKGQMADLTLPVTSVIGVGHESSGVIAKCGSAVKHLKPGDRVTIEPGNSCRNCDLCLSNKYNLCDKSSFHNNGALYPGMLAHYYTSTADLCFKLPDNVSEEEGALIEPLAVAVHACRQANVELGLPVLICGAGPIGLLCLLTAKAMGATNILVTDIKDNRLKVAKIMGADHTLLVKGSDPKSLAKKVVEVMGCMPNVTLECSGVQSSVTTGIYATKSGGILMLVGIGGTDMTLPITHAAVREISIKGVYRYLNCYPIAIDMIAKGLINVKPLITHRFKLNEFQKAFDMFHTGEDGAIKCIISCE</sequence>
<evidence type="ECO:0000256" key="1">
    <source>
        <dbReference type="ARBA" id="ARBA00001947"/>
    </source>
</evidence>
<keyword evidence="4 9" id="KW-0862">Zinc</keyword>
<evidence type="ECO:0000256" key="7">
    <source>
        <dbReference type="ARBA" id="ARBA00026132"/>
    </source>
</evidence>
<proteinExistence type="inferred from homology"/>
<keyword evidence="3 9" id="KW-0479">Metal-binding</keyword>
<dbReference type="PANTHER" id="PTHR43161:SF9">
    <property type="entry name" value="SORBITOL DEHYDROGENASE"/>
    <property type="match status" value="1"/>
</dbReference>
<dbReference type="PANTHER" id="PTHR43161">
    <property type="entry name" value="SORBITOL DEHYDROGENASE"/>
    <property type="match status" value="1"/>
</dbReference>
<evidence type="ECO:0000256" key="4">
    <source>
        <dbReference type="ARBA" id="ARBA00022833"/>
    </source>
</evidence>
<name>A0A8J5NBL3_HOMAM</name>
<dbReference type="GO" id="GO:0003939">
    <property type="term" value="F:L-iditol 2-dehydrogenase (NAD+) activity"/>
    <property type="evidence" value="ECO:0007669"/>
    <property type="project" value="TreeGrafter"/>
</dbReference>
<accession>A0A8J5NBL3</accession>
<dbReference type="GO" id="GO:0008270">
    <property type="term" value="F:zinc ion binding"/>
    <property type="evidence" value="ECO:0007669"/>
    <property type="project" value="InterPro"/>
</dbReference>
<dbReference type="InterPro" id="IPR013149">
    <property type="entry name" value="ADH-like_C"/>
</dbReference>
<dbReference type="CDD" id="cd05285">
    <property type="entry name" value="sorbitol_DH"/>
    <property type="match status" value="1"/>
</dbReference>
<evidence type="ECO:0000256" key="6">
    <source>
        <dbReference type="ARBA" id="ARBA00023027"/>
    </source>
</evidence>
<dbReference type="InterPro" id="IPR045306">
    <property type="entry name" value="SDH-like"/>
</dbReference>
<evidence type="ECO:0000313" key="13">
    <source>
        <dbReference type="Proteomes" id="UP000747542"/>
    </source>
</evidence>
<evidence type="ECO:0000313" key="12">
    <source>
        <dbReference type="EMBL" id="KAG7176995.1"/>
    </source>
</evidence>
<gene>
    <name evidence="12" type="primary">Sord-L1</name>
    <name evidence="12" type="ORF">Hamer_G000213</name>
</gene>
<reference evidence="12" key="1">
    <citation type="journal article" date="2021" name="Sci. Adv.">
        <title>The American lobster genome reveals insights on longevity, neural, and immune adaptations.</title>
        <authorList>
            <person name="Polinski J.M."/>
            <person name="Zimin A.V."/>
            <person name="Clark K.F."/>
            <person name="Kohn A.B."/>
            <person name="Sadowski N."/>
            <person name="Timp W."/>
            <person name="Ptitsyn A."/>
            <person name="Khanna P."/>
            <person name="Romanova D.Y."/>
            <person name="Williams P."/>
            <person name="Greenwood S.J."/>
            <person name="Moroz L.L."/>
            <person name="Walt D.R."/>
            <person name="Bodnar A.G."/>
        </authorList>
    </citation>
    <scope>NUCLEOTIDE SEQUENCE</scope>
    <source>
        <strain evidence="12">GMGI-L3</strain>
    </source>
</reference>
<dbReference type="OrthoDB" id="1879366at2759"/>
<feature type="domain" description="Alcohol dehydrogenase-like C-terminal" evidence="10">
    <location>
        <begin position="179"/>
        <end position="308"/>
    </location>
</feature>
<evidence type="ECO:0000259" key="10">
    <source>
        <dbReference type="Pfam" id="PF00107"/>
    </source>
</evidence>
<keyword evidence="6" id="KW-0520">NAD</keyword>
<comment type="caution">
    <text evidence="12">The sequence shown here is derived from an EMBL/GenBank/DDBJ whole genome shotgun (WGS) entry which is preliminary data.</text>
</comment>
<comment type="cofactor">
    <cofactor evidence="1 9">
        <name>Zn(2+)</name>
        <dbReference type="ChEBI" id="CHEBI:29105"/>
    </cofactor>
</comment>
<protein>
    <recommendedName>
        <fullName evidence="7">Sorbitol dehydrogenase</fullName>
    </recommendedName>
    <alternativeName>
        <fullName evidence="8">Polyol dehydrogenase</fullName>
    </alternativeName>
</protein>
<dbReference type="AlphaFoldDB" id="A0A8J5NBL3"/>
<organism evidence="12 13">
    <name type="scientific">Homarus americanus</name>
    <name type="common">American lobster</name>
    <dbReference type="NCBI Taxonomy" id="6706"/>
    <lineage>
        <taxon>Eukaryota</taxon>
        <taxon>Metazoa</taxon>
        <taxon>Ecdysozoa</taxon>
        <taxon>Arthropoda</taxon>
        <taxon>Crustacea</taxon>
        <taxon>Multicrustacea</taxon>
        <taxon>Malacostraca</taxon>
        <taxon>Eumalacostraca</taxon>
        <taxon>Eucarida</taxon>
        <taxon>Decapoda</taxon>
        <taxon>Pleocyemata</taxon>
        <taxon>Astacidea</taxon>
        <taxon>Nephropoidea</taxon>
        <taxon>Nephropidae</taxon>
        <taxon>Homarus</taxon>
    </lineage>
</organism>
<feature type="domain" description="Alcohol dehydrogenase-like N-terminal" evidence="11">
    <location>
        <begin position="25"/>
        <end position="141"/>
    </location>
</feature>
<keyword evidence="5" id="KW-0560">Oxidoreductase</keyword>
<dbReference type="Pfam" id="PF00107">
    <property type="entry name" value="ADH_zinc_N"/>
    <property type="match status" value="1"/>
</dbReference>
<dbReference type="InterPro" id="IPR013154">
    <property type="entry name" value="ADH-like_N"/>
</dbReference>
<dbReference type="InterPro" id="IPR002328">
    <property type="entry name" value="ADH_Zn_CS"/>
</dbReference>
<dbReference type="Pfam" id="PF08240">
    <property type="entry name" value="ADH_N"/>
    <property type="match status" value="1"/>
</dbReference>
<evidence type="ECO:0000256" key="3">
    <source>
        <dbReference type="ARBA" id="ARBA00022723"/>
    </source>
</evidence>
<evidence type="ECO:0000256" key="8">
    <source>
        <dbReference type="ARBA" id="ARBA00032485"/>
    </source>
</evidence>
<evidence type="ECO:0000256" key="5">
    <source>
        <dbReference type="ARBA" id="ARBA00023002"/>
    </source>
</evidence>